<evidence type="ECO:0000313" key="2">
    <source>
        <dbReference type="EMBL" id="ARU98539.1"/>
    </source>
</evidence>
<name>A0A1Y0L9Y0_TATCI</name>
<keyword evidence="3" id="KW-1185">Reference proteome</keyword>
<organism evidence="1 4">
    <name type="scientific">Tatumella citrea</name>
    <name type="common">Pantoea citrea</name>
    <dbReference type="NCBI Taxonomy" id="53336"/>
    <lineage>
        <taxon>Bacteria</taxon>
        <taxon>Pseudomonadati</taxon>
        <taxon>Pseudomonadota</taxon>
        <taxon>Gammaproteobacteria</taxon>
        <taxon>Enterobacterales</taxon>
        <taxon>Erwiniaceae</taxon>
        <taxon>Tatumella</taxon>
    </lineage>
</organism>
<reference evidence="3 4" key="1">
    <citation type="submission" date="2016-05" db="EMBL/GenBank/DDBJ databases">
        <title>Complete genome sequence of two 2,5-diketo-D-glunonic acid producing strain Tatumella citrea.</title>
        <authorList>
            <person name="Duan C."/>
            <person name="Yang J."/>
            <person name="Yang S."/>
        </authorList>
    </citation>
    <scope>NUCLEOTIDE SEQUENCE [LARGE SCALE GENOMIC DNA]</scope>
    <source>
        <strain evidence="2 3">ATCC 39140</strain>
        <strain evidence="1 4">DSM 13699</strain>
    </source>
</reference>
<dbReference type="Proteomes" id="UP000195814">
    <property type="component" value="Chromosome"/>
</dbReference>
<evidence type="ECO:0000313" key="3">
    <source>
        <dbReference type="Proteomes" id="UP000195729"/>
    </source>
</evidence>
<dbReference type="Proteomes" id="UP000195729">
    <property type="component" value="Chromosome"/>
</dbReference>
<dbReference type="EMBL" id="CP015579">
    <property type="protein sequence ID" value="ARU94500.1"/>
    <property type="molecule type" value="Genomic_DNA"/>
</dbReference>
<accession>A0A1Y0L9Y0</accession>
<dbReference type="EMBL" id="CP015581">
    <property type="protein sequence ID" value="ARU98539.1"/>
    <property type="molecule type" value="Genomic_DNA"/>
</dbReference>
<evidence type="ECO:0000313" key="4">
    <source>
        <dbReference type="Proteomes" id="UP000195814"/>
    </source>
</evidence>
<evidence type="ECO:0000313" key="1">
    <source>
        <dbReference type="EMBL" id="ARU94500.1"/>
    </source>
</evidence>
<sequence>MNLYILILSKSVSVREYKPMRRMEMNYVKYALAIREFILINNREIKFIISGVSGNGADN</sequence>
<gene>
    <name evidence="1" type="ORF">A7K98_12415</name>
    <name evidence="2" type="ORF">A7K99_12410</name>
</gene>
<dbReference type="KEGG" id="tci:A7K98_12415"/>
<dbReference type="AlphaFoldDB" id="A0A1Y0L9Y0"/>
<proteinExistence type="predicted"/>
<protein>
    <submittedName>
        <fullName evidence="1">Uncharacterized protein</fullName>
    </submittedName>
</protein>